<evidence type="ECO:0000256" key="1">
    <source>
        <dbReference type="SAM" id="Coils"/>
    </source>
</evidence>
<evidence type="ECO:0000313" key="2">
    <source>
        <dbReference type="EMBL" id="TDE15203.1"/>
    </source>
</evidence>
<dbReference type="AlphaFoldDB" id="A0A4R5DW03"/>
<dbReference type="RefSeq" id="WP_131958466.1">
    <property type="nucleotide sequence ID" value="NZ_SMFL01000004.1"/>
</dbReference>
<dbReference type="EMBL" id="SMFL01000004">
    <property type="protein sequence ID" value="TDE15203.1"/>
    <property type="molecule type" value="Genomic_DNA"/>
</dbReference>
<proteinExistence type="predicted"/>
<dbReference type="Gene3D" id="3.30.1330.60">
    <property type="entry name" value="OmpA-like domain"/>
    <property type="match status" value="1"/>
</dbReference>
<accession>A0A4R5DW03</accession>
<sequence>MKYFIQLSLLILAILFFWGCSPKPKPMDNLMAALEAAKESQERSLKTLAALSSQADKAASEGSIAESANTEIQEFVKSENEKIQQQKQALQEAEKEADDFKAKRSKKSQKQVVDQLSLAVANATNDVRILDKKTEVVVDFLGNVTFSKSEIGALFSPGEYNLIPEQIKEGEKLFKPIVEKLYTFAGKYKGSFKNLKGEIIVTGYSDATSIDKGSKLYKDLARRIQSEDGVSSEPGSARLNQKLSELRATAVKQLLAKIITKRNENTADQLEITIKVLGRGEQIPRGLPANVSKSDHRRRVVTFYWVVLPNL</sequence>
<organism evidence="2 3">
    <name type="scientific">Dyadobacter psychrotolerans</name>
    <dbReference type="NCBI Taxonomy" id="2541721"/>
    <lineage>
        <taxon>Bacteria</taxon>
        <taxon>Pseudomonadati</taxon>
        <taxon>Bacteroidota</taxon>
        <taxon>Cytophagia</taxon>
        <taxon>Cytophagales</taxon>
        <taxon>Spirosomataceae</taxon>
        <taxon>Dyadobacter</taxon>
    </lineage>
</organism>
<evidence type="ECO:0008006" key="4">
    <source>
        <dbReference type="Google" id="ProtNLM"/>
    </source>
</evidence>
<gene>
    <name evidence="2" type="ORF">E0F88_11805</name>
</gene>
<dbReference type="OrthoDB" id="642521at2"/>
<comment type="caution">
    <text evidence="2">The sequence shown here is derived from an EMBL/GenBank/DDBJ whole genome shotgun (WGS) entry which is preliminary data.</text>
</comment>
<keyword evidence="1" id="KW-0175">Coiled coil</keyword>
<name>A0A4R5DW03_9BACT</name>
<keyword evidence="3" id="KW-1185">Reference proteome</keyword>
<evidence type="ECO:0000313" key="3">
    <source>
        <dbReference type="Proteomes" id="UP000294850"/>
    </source>
</evidence>
<protein>
    <recommendedName>
        <fullName evidence="4">OmpA-like domain-containing protein</fullName>
    </recommendedName>
</protein>
<dbReference type="InterPro" id="IPR036737">
    <property type="entry name" value="OmpA-like_sf"/>
</dbReference>
<dbReference type="SUPFAM" id="SSF103088">
    <property type="entry name" value="OmpA-like"/>
    <property type="match status" value="1"/>
</dbReference>
<reference evidence="2 3" key="1">
    <citation type="submission" date="2019-03" db="EMBL/GenBank/DDBJ databases">
        <title>Dyadobacter AR-3-6 sp. nov., isolated from arctic soil.</title>
        <authorList>
            <person name="Chaudhary D.K."/>
        </authorList>
    </citation>
    <scope>NUCLEOTIDE SEQUENCE [LARGE SCALE GENOMIC DNA]</scope>
    <source>
        <strain evidence="2 3">AR-3-6</strain>
    </source>
</reference>
<dbReference type="Proteomes" id="UP000294850">
    <property type="component" value="Unassembled WGS sequence"/>
</dbReference>
<feature type="coiled-coil region" evidence="1">
    <location>
        <begin position="31"/>
        <end position="110"/>
    </location>
</feature>